<dbReference type="PROSITE" id="PS51462">
    <property type="entry name" value="NUDIX"/>
    <property type="match status" value="1"/>
</dbReference>
<comment type="cofactor">
    <cofactor evidence="2">
        <name>Zn(2+)</name>
        <dbReference type="ChEBI" id="CHEBI:29105"/>
    </cofactor>
</comment>
<dbReference type="GO" id="GO:0006742">
    <property type="term" value="P:NADP+ catabolic process"/>
    <property type="evidence" value="ECO:0007669"/>
    <property type="project" value="TreeGrafter"/>
</dbReference>
<keyword evidence="7" id="KW-0460">Magnesium</keyword>
<evidence type="ECO:0000256" key="5">
    <source>
        <dbReference type="ARBA" id="ARBA00022723"/>
    </source>
</evidence>
<dbReference type="InterPro" id="IPR015375">
    <property type="entry name" value="NADH_PPase-like_N"/>
</dbReference>
<protein>
    <recommendedName>
        <fullName evidence="4">NAD(+) diphosphatase</fullName>
        <ecNumber evidence="4">3.6.1.22</ecNumber>
    </recommendedName>
</protein>
<proteinExistence type="inferred from homology"/>
<keyword evidence="8" id="KW-0520">NAD</keyword>
<dbReference type="PANTHER" id="PTHR42904:SF6">
    <property type="entry name" value="NAD-CAPPED RNA HYDROLASE NUDT12"/>
    <property type="match status" value="1"/>
</dbReference>
<dbReference type="EMBL" id="JAHCVI010000001">
    <property type="protein sequence ID" value="KAG7290869.1"/>
    <property type="molecule type" value="Genomic_DNA"/>
</dbReference>
<gene>
    <name evidence="11" type="ORF">NEMBOFW57_000874</name>
</gene>
<reference evidence="11" key="1">
    <citation type="submission" date="2023-02" db="EMBL/GenBank/DDBJ databases">
        <authorList>
            <person name="Palmer J.M."/>
        </authorList>
    </citation>
    <scope>NUCLEOTIDE SEQUENCE</scope>
    <source>
        <strain evidence="11">FW57</strain>
    </source>
</reference>
<comment type="caution">
    <text evidence="11">The sequence shown here is derived from an EMBL/GenBank/DDBJ whole genome shotgun (WGS) entry which is preliminary data.</text>
</comment>
<organism evidence="11 12">
    <name type="scientific">Staphylotrichum longicolle</name>
    <dbReference type="NCBI Taxonomy" id="669026"/>
    <lineage>
        <taxon>Eukaryota</taxon>
        <taxon>Fungi</taxon>
        <taxon>Dikarya</taxon>
        <taxon>Ascomycota</taxon>
        <taxon>Pezizomycotina</taxon>
        <taxon>Sordariomycetes</taxon>
        <taxon>Sordariomycetidae</taxon>
        <taxon>Sordariales</taxon>
        <taxon>Chaetomiaceae</taxon>
        <taxon>Staphylotrichum</taxon>
    </lineage>
</organism>
<evidence type="ECO:0000256" key="4">
    <source>
        <dbReference type="ARBA" id="ARBA00012381"/>
    </source>
</evidence>
<keyword evidence="6" id="KW-0378">Hydrolase</keyword>
<evidence type="ECO:0000256" key="8">
    <source>
        <dbReference type="ARBA" id="ARBA00023027"/>
    </source>
</evidence>
<evidence type="ECO:0000259" key="10">
    <source>
        <dbReference type="PROSITE" id="PS51462"/>
    </source>
</evidence>
<evidence type="ECO:0000256" key="1">
    <source>
        <dbReference type="ARBA" id="ARBA00001946"/>
    </source>
</evidence>
<evidence type="ECO:0000256" key="9">
    <source>
        <dbReference type="ARBA" id="ARBA00023679"/>
    </source>
</evidence>
<dbReference type="InterPro" id="IPR049734">
    <property type="entry name" value="NudC-like_C"/>
</dbReference>
<dbReference type="InterPro" id="IPR050241">
    <property type="entry name" value="NAD-cap_RNA_hydrolase_NudC"/>
</dbReference>
<evidence type="ECO:0000313" key="11">
    <source>
        <dbReference type="EMBL" id="KAG7290869.1"/>
    </source>
</evidence>
<evidence type="ECO:0000256" key="6">
    <source>
        <dbReference type="ARBA" id="ARBA00022801"/>
    </source>
</evidence>
<dbReference type="GO" id="GO:0046872">
    <property type="term" value="F:metal ion binding"/>
    <property type="evidence" value="ECO:0007669"/>
    <property type="project" value="UniProtKB-KW"/>
</dbReference>
<dbReference type="Pfam" id="PF00293">
    <property type="entry name" value="NUDIX"/>
    <property type="match status" value="1"/>
</dbReference>
<dbReference type="Pfam" id="PF09296">
    <property type="entry name" value="NUDIX-like"/>
    <property type="match status" value="1"/>
</dbReference>
<evidence type="ECO:0000313" key="12">
    <source>
        <dbReference type="Proteomes" id="UP001197093"/>
    </source>
</evidence>
<dbReference type="InterPro" id="IPR015797">
    <property type="entry name" value="NUDIX_hydrolase-like_dom_sf"/>
</dbReference>
<sequence length="420" mass="45733">MPTPDLPLLPLEDSHLTQKFGRETANYFSGSPLNRLSFLRTDGPFLRAAFTHRDARFLLLNNLSPLVQADPAHLAFATHADVAPLTGADPFAQSEEEMIAGYDSSEEQVVVVFLGVDEKGELPLSGGDKGEGGEEEEGFRYRDFKGAPYFAVDVTPRGKTADAARALIKSMEGKGFAFHDNSPRHMGLHAGQAAMYGQARALIDWNARTPFCAQCGQPTLSVHAGTKRVCPPTDRAGGEVRERRACATRGTVSNHSFPRTDPTVIMAIVSADGTKVLLGRQRRWPKDWFSTLAGFQEPGESIEEAVRREVWEESGVRVGRVILHSSQPWPFPASLMIGAIGQALPGDGETIYLGHDAELESARWFPLEEVKEALQKGTSSLGEAAPAGYVEGALRLPPQTAIANRLMTAVVDGWWIPSRM</sequence>
<evidence type="ECO:0000256" key="3">
    <source>
        <dbReference type="ARBA" id="ARBA00009595"/>
    </source>
</evidence>
<keyword evidence="12" id="KW-1185">Reference proteome</keyword>
<dbReference type="GO" id="GO:0019677">
    <property type="term" value="P:NAD+ catabolic process"/>
    <property type="evidence" value="ECO:0007669"/>
    <property type="project" value="TreeGrafter"/>
</dbReference>
<dbReference type="SUPFAM" id="SSF55811">
    <property type="entry name" value="Nudix"/>
    <property type="match status" value="1"/>
</dbReference>
<dbReference type="FunFam" id="3.90.79.10:FF:000042">
    <property type="entry name" value="Probable NADH pyrophosphatase"/>
    <property type="match status" value="1"/>
</dbReference>
<name>A0AAD4HXF4_9PEZI</name>
<dbReference type="Gene3D" id="3.90.79.10">
    <property type="entry name" value="Nucleoside Triphosphate Pyrophosphohydrolase"/>
    <property type="match status" value="1"/>
</dbReference>
<comment type="catalytic activity">
    <reaction evidence="9">
        <text>a 5'-end NAD(+)-phospho-ribonucleoside in mRNA + H2O = a 5'-end phospho-adenosine-phospho-ribonucleoside in mRNA + beta-nicotinamide D-ribonucleotide + 2 H(+)</text>
        <dbReference type="Rhea" id="RHEA:60876"/>
        <dbReference type="Rhea" id="RHEA-COMP:15698"/>
        <dbReference type="Rhea" id="RHEA-COMP:15719"/>
        <dbReference type="ChEBI" id="CHEBI:14649"/>
        <dbReference type="ChEBI" id="CHEBI:15377"/>
        <dbReference type="ChEBI" id="CHEBI:15378"/>
        <dbReference type="ChEBI" id="CHEBI:144029"/>
        <dbReference type="ChEBI" id="CHEBI:144051"/>
    </reaction>
    <physiologicalReaction direction="left-to-right" evidence="9">
        <dbReference type="Rhea" id="RHEA:60877"/>
    </physiologicalReaction>
</comment>
<dbReference type="Pfam" id="PF09297">
    <property type="entry name" value="Zn_ribbon_NUD"/>
    <property type="match status" value="1"/>
</dbReference>
<dbReference type="InterPro" id="IPR000086">
    <property type="entry name" value="NUDIX_hydrolase_dom"/>
</dbReference>
<comment type="similarity">
    <text evidence="3">Belongs to the Nudix hydrolase family. NudC subfamily.</text>
</comment>
<keyword evidence="5" id="KW-0479">Metal-binding</keyword>
<dbReference type="GO" id="GO:0005829">
    <property type="term" value="C:cytosol"/>
    <property type="evidence" value="ECO:0007669"/>
    <property type="project" value="TreeGrafter"/>
</dbReference>
<feature type="domain" description="Nudix hydrolase" evidence="10">
    <location>
        <begin position="258"/>
        <end position="387"/>
    </location>
</feature>
<dbReference type="AlphaFoldDB" id="A0AAD4HXF4"/>
<dbReference type="PROSITE" id="PS00893">
    <property type="entry name" value="NUDIX_BOX"/>
    <property type="match status" value="1"/>
</dbReference>
<dbReference type="InterPro" id="IPR015376">
    <property type="entry name" value="Znr_NADH_PPase"/>
</dbReference>
<dbReference type="PANTHER" id="PTHR42904">
    <property type="entry name" value="NUDIX HYDROLASE, NUDC SUBFAMILY"/>
    <property type="match status" value="1"/>
</dbReference>
<dbReference type="GO" id="GO:0005777">
    <property type="term" value="C:peroxisome"/>
    <property type="evidence" value="ECO:0007669"/>
    <property type="project" value="TreeGrafter"/>
</dbReference>
<evidence type="ECO:0000256" key="7">
    <source>
        <dbReference type="ARBA" id="ARBA00022842"/>
    </source>
</evidence>
<dbReference type="InterPro" id="IPR020084">
    <property type="entry name" value="NUDIX_hydrolase_CS"/>
</dbReference>
<dbReference type="CDD" id="cd03429">
    <property type="entry name" value="NUDIX_NADH_pyrophosphatase_Nudt13"/>
    <property type="match status" value="1"/>
</dbReference>
<comment type="cofactor">
    <cofactor evidence="1">
        <name>Mg(2+)</name>
        <dbReference type="ChEBI" id="CHEBI:18420"/>
    </cofactor>
</comment>
<dbReference type="Gene3D" id="3.90.79.20">
    <property type="match status" value="1"/>
</dbReference>
<dbReference type="GO" id="GO:0035529">
    <property type="term" value="F:NADH pyrophosphatase activity"/>
    <property type="evidence" value="ECO:0007669"/>
    <property type="project" value="TreeGrafter"/>
</dbReference>
<dbReference type="Proteomes" id="UP001197093">
    <property type="component" value="Unassembled WGS sequence"/>
</dbReference>
<accession>A0AAD4HXF4</accession>
<dbReference type="EC" id="3.6.1.22" evidence="4"/>
<evidence type="ECO:0000256" key="2">
    <source>
        <dbReference type="ARBA" id="ARBA00001947"/>
    </source>
</evidence>